<protein>
    <recommendedName>
        <fullName evidence="4">Cystatin domain-containing protein</fullName>
    </recommendedName>
</protein>
<name>A0A9Q0F0Q2_9ROSI</name>
<comment type="caution">
    <text evidence="5">The sequence shown here is derived from an EMBL/GenBank/DDBJ whole genome shotgun (WGS) entry which is preliminary data.</text>
</comment>
<dbReference type="InterPro" id="IPR000010">
    <property type="entry name" value="Cystatin_dom"/>
</dbReference>
<dbReference type="OrthoDB" id="2016588at2759"/>
<keyword evidence="1" id="KW-0646">Protease inhibitor</keyword>
<gene>
    <name evidence="5" type="ORF">Tsubulata_034214</name>
</gene>
<dbReference type="Gene3D" id="3.10.450.10">
    <property type="match status" value="2"/>
</dbReference>
<evidence type="ECO:0000256" key="2">
    <source>
        <dbReference type="ARBA" id="ARBA00022704"/>
    </source>
</evidence>
<feature type="domain" description="Cystatin" evidence="4">
    <location>
        <begin position="133"/>
        <end position="219"/>
    </location>
</feature>
<sequence length="220" mass="24576">TYLSYDKMASHYLFMCLLFLTVATAAYGGSLGGWEPVSNHDPHIREVGEFAVRAYNEQRKTKGAGLMFESVLKAARQVVSGHNYRLVLAAEDGVLSRPTWLLFLLLLNHYKMASHFLLLCSLFLLAATTAYGGRLGDWQPISSRDPHIREIGEFAVHAYHATLKLKSVLKAERQVVSGYNYRLVLTAKDGGEGGAPKKYVAVVYEKEKNNYKLKSFTPLS</sequence>
<proteinExistence type="predicted"/>
<evidence type="ECO:0000256" key="3">
    <source>
        <dbReference type="SAM" id="Phobius"/>
    </source>
</evidence>
<dbReference type="AlphaFoldDB" id="A0A9Q0F0Q2"/>
<keyword evidence="3" id="KW-0472">Membrane</keyword>
<keyword evidence="2" id="KW-0789">Thiol protease inhibitor</keyword>
<reference evidence="5" key="2">
    <citation type="journal article" date="2023" name="Plants (Basel)">
        <title>Annotation of the Turnera subulata (Passifloraceae) Draft Genome Reveals the S-Locus Evolved after the Divergence of Turneroideae from Passifloroideae in a Stepwise Manner.</title>
        <authorList>
            <person name="Henning P.M."/>
            <person name="Roalson E.H."/>
            <person name="Mir W."/>
            <person name="McCubbin A.G."/>
            <person name="Shore J.S."/>
        </authorList>
    </citation>
    <scope>NUCLEOTIDE SEQUENCE</scope>
    <source>
        <strain evidence="5">F60SS</strain>
    </source>
</reference>
<keyword evidence="3" id="KW-1133">Transmembrane helix</keyword>
<feature type="transmembrane region" description="Helical" evidence="3">
    <location>
        <begin position="12"/>
        <end position="34"/>
    </location>
</feature>
<dbReference type="EMBL" id="JAKUCV010007678">
    <property type="protein sequence ID" value="KAJ4822432.1"/>
    <property type="molecule type" value="Genomic_DNA"/>
</dbReference>
<accession>A0A9Q0F0Q2</accession>
<dbReference type="SMART" id="SM00043">
    <property type="entry name" value="CY"/>
    <property type="match status" value="2"/>
</dbReference>
<evidence type="ECO:0000313" key="6">
    <source>
        <dbReference type="Proteomes" id="UP001141552"/>
    </source>
</evidence>
<dbReference type="SUPFAM" id="SSF54403">
    <property type="entry name" value="Cystatin/monellin"/>
    <property type="match status" value="2"/>
</dbReference>
<evidence type="ECO:0000313" key="5">
    <source>
        <dbReference type="EMBL" id="KAJ4822432.1"/>
    </source>
</evidence>
<dbReference type="Pfam" id="PF16845">
    <property type="entry name" value="SQAPI"/>
    <property type="match status" value="2"/>
</dbReference>
<evidence type="ECO:0000259" key="4">
    <source>
        <dbReference type="SMART" id="SM00043"/>
    </source>
</evidence>
<dbReference type="PANTHER" id="PTHR47364">
    <property type="entry name" value="CYSTEINE PROTEINASE INHIBITOR 5"/>
    <property type="match status" value="1"/>
</dbReference>
<dbReference type="Proteomes" id="UP001141552">
    <property type="component" value="Unassembled WGS sequence"/>
</dbReference>
<organism evidence="5 6">
    <name type="scientific">Turnera subulata</name>
    <dbReference type="NCBI Taxonomy" id="218843"/>
    <lineage>
        <taxon>Eukaryota</taxon>
        <taxon>Viridiplantae</taxon>
        <taxon>Streptophyta</taxon>
        <taxon>Embryophyta</taxon>
        <taxon>Tracheophyta</taxon>
        <taxon>Spermatophyta</taxon>
        <taxon>Magnoliopsida</taxon>
        <taxon>eudicotyledons</taxon>
        <taxon>Gunneridae</taxon>
        <taxon>Pentapetalae</taxon>
        <taxon>rosids</taxon>
        <taxon>fabids</taxon>
        <taxon>Malpighiales</taxon>
        <taxon>Passifloraceae</taxon>
        <taxon>Turnera</taxon>
    </lineage>
</organism>
<feature type="transmembrane region" description="Helical" evidence="3">
    <location>
        <begin position="112"/>
        <end position="133"/>
    </location>
</feature>
<keyword evidence="6" id="KW-1185">Reference proteome</keyword>
<evidence type="ECO:0000256" key="1">
    <source>
        <dbReference type="ARBA" id="ARBA00022690"/>
    </source>
</evidence>
<dbReference type="PANTHER" id="PTHR47364:SF2">
    <property type="entry name" value="CYSTEINE PROTEINASE INHIBITOR 5"/>
    <property type="match status" value="1"/>
</dbReference>
<keyword evidence="3" id="KW-0812">Transmembrane</keyword>
<reference evidence="5" key="1">
    <citation type="submission" date="2022-02" db="EMBL/GenBank/DDBJ databases">
        <authorList>
            <person name="Henning P.M."/>
            <person name="McCubbin A.G."/>
            <person name="Shore J.S."/>
        </authorList>
    </citation>
    <scope>NUCLEOTIDE SEQUENCE</scope>
    <source>
        <strain evidence="5">F60SS</strain>
        <tissue evidence="5">Leaves</tissue>
    </source>
</reference>
<feature type="non-terminal residue" evidence="5">
    <location>
        <position position="1"/>
    </location>
</feature>
<feature type="domain" description="Cystatin" evidence="4">
    <location>
        <begin position="29"/>
        <end position="119"/>
    </location>
</feature>
<dbReference type="InterPro" id="IPR046350">
    <property type="entry name" value="Cystatin_sf"/>
</dbReference>
<dbReference type="GO" id="GO:0004869">
    <property type="term" value="F:cysteine-type endopeptidase inhibitor activity"/>
    <property type="evidence" value="ECO:0007669"/>
    <property type="project" value="UniProtKB-KW"/>
</dbReference>
<dbReference type="CDD" id="cd00042">
    <property type="entry name" value="CY"/>
    <property type="match status" value="2"/>
</dbReference>